<dbReference type="AlphaFoldDB" id="A0A855X3J2"/>
<feature type="transmembrane region" description="Helical" evidence="10">
    <location>
        <begin position="267"/>
        <end position="285"/>
    </location>
</feature>
<dbReference type="PANTHER" id="PTHR43562">
    <property type="entry name" value="NAPA-TYPE SODIUM/HYDROGEN ANTIPORTER"/>
    <property type="match status" value="1"/>
</dbReference>
<evidence type="ECO:0000313" key="12">
    <source>
        <dbReference type="EMBL" id="PWB74598.1"/>
    </source>
</evidence>
<feature type="transmembrane region" description="Helical" evidence="10">
    <location>
        <begin position="193"/>
        <end position="221"/>
    </location>
</feature>
<organism evidence="12 13">
    <name type="scientific">candidate division GN15 bacterium</name>
    <dbReference type="NCBI Taxonomy" id="2072418"/>
    <lineage>
        <taxon>Bacteria</taxon>
        <taxon>candidate division GN15</taxon>
    </lineage>
</organism>
<feature type="transmembrane region" description="Helical" evidence="10">
    <location>
        <begin position="129"/>
        <end position="153"/>
    </location>
</feature>
<feature type="transmembrane region" description="Helical" evidence="10">
    <location>
        <begin position="70"/>
        <end position="91"/>
    </location>
</feature>
<dbReference type="GO" id="GO:0006814">
    <property type="term" value="P:sodium ion transport"/>
    <property type="evidence" value="ECO:0007669"/>
    <property type="project" value="UniProtKB-KW"/>
</dbReference>
<dbReference type="InterPro" id="IPR006153">
    <property type="entry name" value="Cation/H_exchanger_TM"/>
</dbReference>
<evidence type="ECO:0000256" key="2">
    <source>
        <dbReference type="ARBA" id="ARBA00022448"/>
    </source>
</evidence>
<dbReference type="InterPro" id="IPR038770">
    <property type="entry name" value="Na+/solute_symporter_sf"/>
</dbReference>
<feature type="transmembrane region" description="Helical" evidence="10">
    <location>
        <begin position="351"/>
        <end position="376"/>
    </location>
</feature>
<feature type="transmembrane region" description="Helical" evidence="10">
    <location>
        <begin position="40"/>
        <end position="58"/>
    </location>
</feature>
<dbReference type="PANTHER" id="PTHR43562:SF3">
    <property type="entry name" value="SODIUM ION_PROTON EXCHANGER (EUROFUNG)"/>
    <property type="match status" value="1"/>
</dbReference>
<accession>A0A855X3J2</accession>
<evidence type="ECO:0000256" key="4">
    <source>
        <dbReference type="ARBA" id="ARBA00022692"/>
    </source>
</evidence>
<keyword evidence="8 10" id="KW-0472">Membrane</keyword>
<name>A0A855X3J2_9BACT</name>
<dbReference type="EMBL" id="PQAP01000027">
    <property type="protein sequence ID" value="PWB74598.1"/>
    <property type="molecule type" value="Genomic_DNA"/>
</dbReference>
<feature type="transmembrane region" description="Helical" evidence="10">
    <location>
        <begin position="319"/>
        <end position="339"/>
    </location>
</feature>
<evidence type="ECO:0000256" key="10">
    <source>
        <dbReference type="SAM" id="Phobius"/>
    </source>
</evidence>
<evidence type="ECO:0000256" key="3">
    <source>
        <dbReference type="ARBA" id="ARBA00022449"/>
    </source>
</evidence>
<gene>
    <name evidence="12" type="ORF">C3F09_03790</name>
</gene>
<keyword evidence="4 10" id="KW-0812">Transmembrane</keyword>
<proteinExistence type="predicted"/>
<dbReference type="GO" id="GO:0016020">
    <property type="term" value="C:membrane"/>
    <property type="evidence" value="ECO:0007669"/>
    <property type="project" value="UniProtKB-SubCell"/>
</dbReference>
<comment type="caution">
    <text evidence="12">The sequence shown here is derived from an EMBL/GenBank/DDBJ whole genome shotgun (WGS) entry which is preliminary data.</text>
</comment>
<dbReference type="Proteomes" id="UP000250918">
    <property type="component" value="Unassembled WGS sequence"/>
</dbReference>
<keyword evidence="7" id="KW-0406">Ion transport</keyword>
<evidence type="ECO:0000256" key="7">
    <source>
        <dbReference type="ARBA" id="ARBA00023065"/>
    </source>
</evidence>
<keyword evidence="2" id="KW-0813">Transport</keyword>
<comment type="subcellular location">
    <subcellularLocation>
        <location evidence="1">Membrane</location>
        <topology evidence="1">Multi-pass membrane protein</topology>
    </subcellularLocation>
</comment>
<evidence type="ECO:0000256" key="9">
    <source>
        <dbReference type="ARBA" id="ARBA00023201"/>
    </source>
</evidence>
<dbReference type="Gene3D" id="1.20.1530.20">
    <property type="match status" value="1"/>
</dbReference>
<evidence type="ECO:0000256" key="8">
    <source>
        <dbReference type="ARBA" id="ARBA00023136"/>
    </source>
</evidence>
<keyword evidence="5 10" id="KW-1133">Transmembrane helix</keyword>
<evidence type="ECO:0000313" key="13">
    <source>
        <dbReference type="Proteomes" id="UP000250918"/>
    </source>
</evidence>
<evidence type="ECO:0000256" key="5">
    <source>
        <dbReference type="ARBA" id="ARBA00022989"/>
    </source>
</evidence>
<evidence type="ECO:0000256" key="6">
    <source>
        <dbReference type="ARBA" id="ARBA00023053"/>
    </source>
</evidence>
<feature type="domain" description="Cation/H+ exchanger transmembrane" evidence="11">
    <location>
        <begin position="51"/>
        <end position="439"/>
    </location>
</feature>
<keyword evidence="9" id="KW-0739">Sodium transport</keyword>
<dbReference type="Pfam" id="PF00999">
    <property type="entry name" value="Na_H_Exchanger"/>
    <property type="match status" value="1"/>
</dbReference>
<evidence type="ECO:0000259" key="11">
    <source>
        <dbReference type="Pfam" id="PF00999"/>
    </source>
</evidence>
<feature type="transmembrane region" description="Helical" evidence="10">
    <location>
        <begin position="383"/>
        <end position="407"/>
    </location>
</feature>
<evidence type="ECO:0000256" key="1">
    <source>
        <dbReference type="ARBA" id="ARBA00004141"/>
    </source>
</evidence>
<keyword evidence="3" id="KW-0050">Antiport</keyword>
<keyword evidence="6" id="KW-0915">Sodium</keyword>
<feature type="transmembrane region" description="Helical" evidence="10">
    <location>
        <begin position="97"/>
        <end position="117"/>
    </location>
</feature>
<feature type="transmembrane region" description="Helical" evidence="10">
    <location>
        <begin position="12"/>
        <end position="34"/>
    </location>
</feature>
<feature type="transmembrane region" description="Helical" evidence="10">
    <location>
        <begin position="159"/>
        <end position="181"/>
    </location>
</feature>
<dbReference type="GO" id="GO:1902600">
    <property type="term" value="P:proton transmembrane transport"/>
    <property type="evidence" value="ECO:0007669"/>
    <property type="project" value="InterPro"/>
</dbReference>
<feature type="transmembrane region" description="Helical" evidence="10">
    <location>
        <begin position="291"/>
        <end position="307"/>
    </location>
</feature>
<feature type="transmembrane region" description="Helical" evidence="10">
    <location>
        <begin position="233"/>
        <end position="255"/>
    </location>
</feature>
<dbReference type="GO" id="GO:0015297">
    <property type="term" value="F:antiporter activity"/>
    <property type="evidence" value="ECO:0007669"/>
    <property type="project" value="UniProtKB-KW"/>
</dbReference>
<reference evidence="12 13" key="1">
    <citation type="journal article" date="2018" name="ISME J.">
        <title>A methanotrophic archaeon couples anaerobic oxidation of methane to Fe(III) reduction.</title>
        <authorList>
            <person name="Cai C."/>
            <person name="Leu A.O."/>
            <person name="Xie G.J."/>
            <person name="Guo J."/>
            <person name="Feng Y."/>
            <person name="Zhao J.X."/>
            <person name="Tyson G.W."/>
            <person name="Yuan Z."/>
            <person name="Hu S."/>
        </authorList>
    </citation>
    <scope>NUCLEOTIDE SEQUENCE [LARGE SCALE GENOMIC DNA]</scope>
    <source>
        <strain evidence="12">FeB_12</strain>
    </source>
</reference>
<sequence>MFNRVLNTRRTIVVFAAILSLGAYALAFGSTGAGSPTGEGILEILLELVVILLAAKLGGDLFERLGLPPVLGELVLGIVIGNLRLFGIPVFDGFARSITLEILAELGVIILLFQVGLESTVQEMRKVGWTSLLVAVFGIAAPFALGWMVSNWFLPEETIYVHAFIGATLCATSVGITARVLKDLDKATTREAHIILGAAVIDDILGLIILSVVTGIISAAAHSSADGVSFGTVLWIVAKATLFLFGALAIGSFLVPQVFKFALRLRGTGVFLSFCLLVCFGLSYLSGKAGLAPIVGAFAAGLILDKVPFQAVEDRGKHYIEELIAPIAVFLVPIFFVRMGTLVDLTTFSHISILGFAAVLTLAAIVGKQACSLAIFDRTTNRLAVGLGMIPRGEVGLIFAGIGASLVLNGHPVVSPQTYSAVIIMVIVTTLVTPPLLKWSLQRGARRSRK</sequence>
<protein>
    <submittedName>
        <fullName evidence="12">Cation:proton antiporter</fullName>
    </submittedName>
</protein>
<feature type="transmembrane region" description="Helical" evidence="10">
    <location>
        <begin position="419"/>
        <end position="441"/>
    </location>
</feature>